<evidence type="ECO:0000313" key="3">
    <source>
        <dbReference type="EMBL" id="KAA1084009.1"/>
    </source>
</evidence>
<gene>
    <name evidence="3" type="ORF">PGT21_014334</name>
    <name evidence="2" type="ORF">PGTUg99_003042</name>
</gene>
<dbReference type="Proteomes" id="UP000324748">
    <property type="component" value="Unassembled WGS sequence"/>
</dbReference>
<evidence type="ECO:0000256" key="1">
    <source>
        <dbReference type="SAM" id="SignalP"/>
    </source>
</evidence>
<organism evidence="3 4">
    <name type="scientific">Puccinia graminis f. sp. tritici</name>
    <dbReference type="NCBI Taxonomy" id="56615"/>
    <lineage>
        <taxon>Eukaryota</taxon>
        <taxon>Fungi</taxon>
        <taxon>Dikarya</taxon>
        <taxon>Basidiomycota</taxon>
        <taxon>Pucciniomycotina</taxon>
        <taxon>Pucciniomycetes</taxon>
        <taxon>Pucciniales</taxon>
        <taxon>Pucciniaceae</taxon>
        <taxon>Puccinia</taxon>
    </lineage>
</organism>
<keyword evidence="4" id="KW-1185">Reference proteome</keyword>
<evidence type="ECO:0000313" key="2">
    <source>
        <dbReference type="EMBL" id="KAA1063740.1"/>
    </source>
</evidence>
<accession>A0A5B0N889</accession>
<evidence type="ECO:0008006" key="6">
    <source>
        <dbReference type="Google" id="ProtNLM"/>
    </source>
</evidence>
<reference evidence="4 5" key="1">
    <citation type="submission" date="2019-05" db="EMBL/GenBank/DDBJ databases">
        <title>Emergence of the Ug99 lineage of the wheat stem rust pathogen through somatic hybridization.</title>
        <authorList>
            <person name="Li F."/>
            <person name="Upadhyaya N.M."/>
            <person name="Sperschneider J."/>
            <person name="Matny O."/>
            <person name="Nguyen-Phuc H."/>
            <person name="Mago R."/>
            <person name="Raley C."/>
            <person name="Miller M.E."/>
            <person name="Silverstein K.A.T."/>
            <person name="Henningsen E."/>
            <person name="Hirsch C.D."/>
            <person name="Visser B."/>
            <person name="Pretorius Z.A."/>
            <person name="Steffenson B.J."/>
            <person name="Schwessinger B."/>
            <person name="Dodds P.N."/>
            <person name="Figueroa M."/>
        </authorList>
    </citation>
    <scope>NUCLEOTIDE SEQUENCE [LARGE SCALE GENOMIC DNA]</scope>
    <source>
        <strain evidence="3">21-0</strain>
        <strain evidence="2 5">Ug99</strain>
    </source>
</reference>
<feature type="signal peptide" evidence="1">
    <location>
        <begin position="1"/>
        <end position="25"/>
    </location>
</feature>
<comment type="caution">
    <text evidence="3">The sequence shown here is derived from an EMBL/GenBank/DDBJ whole genome shotgun (WGS) entry which is preliminary data.</text>
</comment>
<feature type="chain" id="PRO_5036137401" description="Secreted protein" evidence="1">
    <location>
        <begin position="26"/>
        <end position="130"/>
    </location>
</feature>
<dbReference type="AlphaFoldDB" id="A0A5B0N889"/>
<evidence type="ECO:0000313" key="5">
    <source>
        <dbReference type="Proteomes" id="UP000325313"/>
    </source>
</evidence>
<evidence type="ECO:0000313" key="4">
    <source>
        <dbReference type="Proteomes" id="UP000324748"/>
    </source>
</evidence>
<sequence>MVAGIAVLVVVMVVEKAERWTLCQAHPIDAFAWSTAEHIFMNLQISILRRHRQTSTPLRPTLHLPDSASIHPMFGARLGSHAEHGGILVPKGARGRYPRTHSPGQALAFVGARGCRFDPGCVHAEDQGLP</sequence>
<keyword evidence="1" id="KW-0732">Signal</keyword>
<proteinExistence type="predicted"/>
<dbReference type="Proteomes" id="UP000325313">
    <property type="component" value="Unassembled WGS sequence"/>
</dbReference>
<dbReference type="EMBL" id="VDEP01000528">
    <property type="protein sequence ID" value="KAA1063740.1"/>
    <property type="molecule type" value="Genomic_DNA"/>
</dbReference>
<dbReference type="EMBL" id="VSWC01000118">
    <property type="protein sequence ID" value="KAA1084009.1"/>
    <property type="molecule type" value="Genomic_DNA"/>
</dbReference>
<name>A0A5B0N889_PUCGR</name>
<protein>
    <recommendedName>
        <fullName evidence="6">Secreted protein</fullName>
    </recommendedName>
</protein>